<organism evidence="1 2">
    <name type="scientific">Actinopolyspora alba</name>
    <dbReference type="NCBI Taxonomy" id="673379"/>
    <lineage>
        <taxon>Bacteria</taxon>
        <taxon>Bacillati</taxon>
        <taxon>Actinomycetota</taxon>
        <taxon>Actinomycetes</taxon>
        <taxon>Actinopolysporales</taxon>
        <taxon>Actinopolysporaceae</taxon>
        <taxon>Actinopolyspora</taxon>
        <taxon>Actinopolyspora alba group</taxon>
    </lineage>
</organism>
<dbReference type="RefSeq" id="WP_092929288.1">
    <property type="nucleotide sequence ID" value="NZ_FOMZ01000016.1"/>
</dbReference>
<proteinExistence type="predicted"/>
<accession>A0A1I2BGY0</accession>
<gene>
    <name evidence="1" type="ORF">SAMN04487819_116100</name>
</gene>
<name>A0A1I2BGY0_9ACTN</name>
<evidence type="ECO:0000313" key="1">
    <source>
        <dbReference type="EMBL" id="SFE55431.1"/>
    </source>
</evidence>
<evidence type="ECO:0000313" key="2">
    <source>
        <dbReference type="Proteomes" id="UP000198716"/>
    </source>
</evidence>
<reference evidence="2" key="1">
    <citation type="submission" date="2016-10" db="EMBL/GenBank/DDBJ databases">
        <authorList>
            <person name="Varghese N."/>
            <person name="Submissions S."/>
        </authorList>
    </citation>
    <scope>NUCLEOTIDE SEQUENCE [LARGE SCALE GENOMIC DNA]</scope>
    <source>
        <strain evidence="2">DSM 45004</strain>
    </source>
</reference>
<dbReference type="EMBL" id="FOMZ01000016">
    <property type="protein sequence ID" value="SFE55431.1"/>
    <property type="molecule type" value="Genomic_DNA"/>
</dbReference>
<protein>
    <submittedName>
        <fullName evidence="1">Uncharacterized protein</fullName>
    </submittedName>
</protein>
<keyword evidence="2" id="KW-1185">Reference proteome</keyword>
<dbReference type="Proteomes" id="UP000198716">
    <property type="component" value="Unassembled WGS sequence"/>
</dbReference>
<sequence>MTDITTGPVVAGIDLTSALQSAAAELPAPDEFDDTSDYLEALALGMHAQLLGPAEDHPMVLAPSLPNQVGNEGFAEWLIEQGRMAVLVDDQAISLIASALTHEMTADAARDAARALLAAANHHDVHWGNS</sequence>
<dbReference type="AlphaFoldDB" id="A0A1I2BGY0"/>